<dbReference type="AlphaFoldDB" id="A0A1P8D6K9"/>
<organism evidence="1">
    <name type="scientific">Gracilaria firma</name>
    <dbReference type="NCBI Taxonomy" id="2510791"/>
    <lineage>
        <taxon>Eukaryota</taxon>
        <taxon>Rhodophyta</taxon>
        <taxon>Florideophyceae</taxon>
        <taxon>Rhodymeniophycidae</taxon>
        <taxon>Gracilariales</taxon>
        <taxon>Gracilariaceae</taxon>
        <taxon>Gracilaria</taxon>
    </lineage>
</organism>
<name>A0A1P8D6K9_9FLOR</name>
<accession>A0A1P8D6K9</accession>
<proteinExistence type="predicted"/>
<protein>
    <submittedName>
        <fullName evidence="1">Uncharacterized protein</fullName>
    </submittedName>
</protein>
<keyword evidence="1" id="KW-0934">Plastid</keyword>
<dbReference type="EMBL" id="KX601051">
    <property type="protein sequence ID" value="APR74436.1"/>
    <property type="molecule type" value="Genomic_DNA"/>
</dbReference>
<geneLocation type="plastid" evidence="1"/>
<reference evidence="1" key="1">
    <citation type="submission" date="2016-07" db="EMBL/GenBank/DDBJ databases">
        <authorList>
            <person name="Ng P.-K."/>
            <person name="Lin S.-M."/>
        </authorList>
    </citation>
    <scope>NUCLEOTIDE SEQUENCE</scope>
</reference>
<dbReference type="GeneID" id="31080811"/>
<reference evidence="1" key="2">
    <citation type="journal article" date="2017" name="BMC Genomics">
        <title>Complete chloroplast genome of Gracilaria firma (Gracilariaceae, Rhodophyta), with discussion on the use of chloroplast phylogenomics in the subclass Rhodymeniophycidae.</title>
        <authorList>
            <person name="Ng P.K."/>
            <person name="Lin S.M."/>
            <person name="Lim P.E."/>
            <person name="Liu L.C."/>
            <person name="Chen C.M."/>
            <person name="Pai T.W."/>
        </authorList>
    </citation>
    <scope>NUCLEOTIDE SEQUENCE</scope>
</reference>
<evidence type="ECO:0000313" key="1">
    <source>
        <dbReference type="EMBL" id="APR74436.1"/>
    </source>
</evidence>
<dbReference type="RefSeq" id="YP_009346901.1">
    <property type="nucleotide sequence ID" value="NC_033877.1"/>
</dbReference>
<sequence>MHLYLLFSAESWDSLANAAIKSLGTALIVFSTTRAQSAKKFIKAQPESPSIQSSLNHSDNNRILKGGSINTAILPLRQTSAAEIDQILIEAADLESSEPNYNISETLSNTGQNVVHYFGKLITDFFFNKKRVKLSDSEIIGDVSGPTPGLTIQVQSANEVYKQSADQEKVLSVHLSLKNAARIGFLLKALKFLVYALLILKLWDFSLYMLRRILRKQSPSDAIDIDYQVINNQDAELMRKRKVYLNPANYFNQTSNKYK</sequence>